<gene>
    <name evidence="3" type="ORF">HOLleu_30523</name>
</gene>
<dbReference type="Proteomes" id="UP001152320">
    <property type="component" value="Chromosome 15"/>
</dbReference>
<proteinExistence type="predicted"/>
<evidence type="ECO:0000313" key="4">
    <source>
        <dbReference type="Proteomes" id="UP001152320"/>
    </source>
</evidence>
<reference evidence="3" key="1">
    <citation type="submission" date="2021-10" db="EMBL/GenBank/DDBJ databases">
        <title>Tropical sea cucumber genome reveals ecological adaptation and Cuvierian tubules defense mechanism.</title>
        <authorList>
            <person name="Chen T."/>
        </authorList>
    </citation>
    <scope>NUCLEOTIDE SEQUENCE</scope>
    <source>
        <strain evidence="3">Nanhai2018</strain>
        <tissue evidence="3">Muscle</tissue>
    </source>
</reference>
<feature type="transmembrane region" description="Helical" evidence="2">
    <location>
        <begin position="161"/>
        <end position="194"/>
    </location>
</feature>
<organism evidence="3 4">
    <name type="scientific">Holothuria leucospilota</name>
    <name type="common">Black long sea cucumber</name>
    <name type="synonym">Mertensiothuria leucospilota</name>
    <dbReference type="NCBI Taxonomy" id="206669"/>
    <lineage>
        <taxon>Eukaryota</taxon>
        <taxon>Metazoa</taxon>
        <taxon>Echinodermata</taxon>
        <taxon>Eleutherozoa</taxon>
        <taxon>Echinozoa</taxon>
        <taxon>Holothuroidea</taxon>
        <taxon>Aspidochirotacea</taxon>
        <taxon>Aspidochirotida</taxon>
        <taxon>Holothuriidae</taxon>
        <taxon>Holothuria</taxon>
    </lineage>
</organism>
<keyword evidence="2" id="KW-0812">Transmembrane</keyword>
<dbReference type="PANTHER" id="PTHR34078:SF3">
    <property type="entry name" value="TRANSMEMBRANE PROTEIN"/>
    <property type="match status" value="1"/>
</dbReference>
<protein>
    <recommendedName>
        <fullName evidence="5">DUF4190 domain-containing protein</fullName>
    </recommendedName>
</protein>
<evidence type="ECO:0000313" key="3">
    <source>
        <dbReference type="EMBL" id="KAJ8028320.1"/>
    </source>
</evidence>
<name>A0A9Q1H0K3_HOLLE</name>
<dbReference type="AlphaFoldDB" id="A0A9Q1H0K3"/>
<keyword evidence="2" id="KW-1133">Transmembrane helix</keyword>
<keyword evidence="4" id="KW-1185">Reference proteome</keyword>
<accession>A0A9Q1H0K3</accession>
<keyword evidence="2" id="KW-0472">Membrane</keyword>
<evidence type="ECO:0000256" key="2">
    <source>
        <dbReference type="SAM" id="Phobius"/>
    </source>
</evidence>
<evidence type="ECO:0008006" key="5">
    <source>
        <dbReference type="Google" id="ProtNLM"/>
    </source>
</evidence>
<sequence>MTHEKNSEDLYETINGMAGDHTYSHNIAIVGNQGTPDFVYLENQDPPAPITDQSLQTAASPLPHVVPQNQTTNSYPQSTLPPAAINQGYVPEQHPLTYNEVFGKGHPGSNFGPHTQQPQPWGQQFHPNYHSNVTVTTQPQTMPPNMVIVNPALQRKDSQGLATASLVMAIIGLCCCFWSLLCTIPAIVFAAVSLGNSTDPKTAKNLANISMIFTVLGWISGIALIVYVLVASASY</sequence>
<feature type="transmembrane region" description="Helical" evidence="2">
    <location>
        <begin position="206"/>
        <end position="230"/>
    </location>
</feature>
<dbReference type="EMBL" id="JAIZAY010000015">
    <property type="protein sequence ID" value="KAJ8028320.1"/>
    <property type="molecule type" value="Genomic_DNA"/>
</dbReference>
<dbReference type="PANTHER" id="PTHR34078">
    <property type="entry name" value="EXPRESSED PROTEIN"/>
    <property type="match status" value="1"/>
</dbReference>
<comment type="caution">
    <text evidence="3">The sequence shown here is derived from an EMBL/GenBank/DDBJ whole genome shotgun (WGS) entry which is preliminary data.</text>
</comment>
<feature type="compositionally biased region" description="Polar residues" evidence="1">
    <location>
        <begin position="112"/>
        <end position="130"/>
    </location>
</feature>
<evidence type="ECO:0000256" key="1">
    <source>
        <dbReference type="SAM" id="MobiDB-lite"/>
    </source>
</evidence>
<feature type="region of interest" description="Disordered" evidence="1">
    <location>
        <begin position="111"/>
        <end position="130"/>
    </location>
</feature>